<gene>
    <name evidence="2" type="ORF">C4F51_13045</name>
</gene>
<dbReference type="Proteomes" id="UP000652567">
    <property type="component" value="Unassembled WGS sequence"/>
</dbReference>
<comment type="caution">
    <text evidence="2">The sequence shown here is derived from an EMBL/GenBank/DDBJ whole genome shotgun (WGS) entry which is preliminary data.</text>
</comment>
<evidence type="ECO:0000313" key="3">
    <source>
        <dbReference type="Proteomes" id="UP000652567"/>
    </source>
</evidence>
<dbReference type="EMBL" id="PRDL01000001">
    <property type="protein sequence ID" value="MBE8718114.1"/>
    <property type="molecule type" value="Genomic_DNA"/>
</dbReference>
<evidence type="ECO:0000259" key="1">
    <source>
        <dbReference type="Pfam" id="PF03756"/>
    </source>
</evidence>
<accession>A0A928V8R1</accession>
<dbReference type="Pfam" id="PF03756">
    <property type="entry name" value="AfsA"/>
    <property type="match status" value="1"/>
</dbReference>
<feature type="domain" description="A-factor biosynthesis hotdog" evidence="1">
    <location>
        <begin position="105"/>
        <end position="234"/>
    </location>
</feature>
<protein>
    <recommendedName>
        <fullName evidence="1">A-factor biosynthesis hotdog domain-containing protein</fullName>
    </recommendedName>
</protein>
<name>A0A928V8R1_9GAMM</name>
<keyword evidence="3" id="KW-1185">Reference proteome</keyword>
<dbReference type="InterPro" id="IPR005509">
    <property type="entry name" value="AfsA_hotdog_dom"/>
</dbReference>
<sequence length="280" mass="31180">MMTLPFLSFEVFIMNNRILLVVGDKFAAYIQGKDAITVSQLRGLLSLSIQMLPGQDVTILVPGQGLGDSTVKRLLEEAATSPHLARFDFSLWHALPKRAASSVSHKHVQANTLISEPRQRTADTYELHLLIDEDCELMSDHQTGQHVQGMILIEATRQALLAVTERFLLPSNGIDYSFVLSALSVSYSHYTFPVGAVLRCVINEASMENPRRLSFSAELFVEQCGQVVSTFTVSFGAMEKLRISKRENMQAVKTQSEYLAYVAANMQHYAEESLGHVENL</sequence>
<organism evidence="2 3">
    <name type="scientific">Cellvibrio polysaccharolyticus</name>
    <dbReference type="NCBI Taxonomy" id="2082724"/>
    <lineage>
        <taxon>Bacteria</taxon>
        <taxon>Pseudomonadati</taxon>
        <taxon>Pseudomonadota</taxon>
        <taxon>Gammaproteobacteria</taxon>
        <taxon>Cellvibrionales</taxon>
        <taxon>Cellvibrionaceae</taxon>
        <taxon>Cellvibrio</taxon>
    </lineage>
</organism>
<dbReference type="AlphaFoldDB" id="A0A928V8R1"/>
<evidence type="ECO:0000313" key="2">
    <source>
        <dbReference type="EMBL" id="MBE8718114.1"/>
    </source>
</evidence>
<reference evidence="2" key="1">
    <citation type="submission" date="2018-07" db="EMBL/GenBank/DDBJ databases">
        <title>Genome assembly of strain Ka43.</title>
        <authorList>
            <person name="Kukolya J."/>
            <person name="Nagy I."/>
            <person name="Horvath B."/>
            <person name="Toth A."/>
        </authorList>
    </citation>
    <scope>NUCLEOTIDE SEQUENCE</scope>
    <source>
        <strain evidence="2">KB43</strain>
    </source>
</reference>
<proteinExistence type="predicted"/>